<dbReference type="Proteomes" id="UP000275078">
    <property type="component" value="Unassembled WGS sequence"/>
</dbReference>
<evidence type="ECO:0000256" key="1">
    <source>
        <dbReference type="SAM" id="Phobius"/>
    </source>
</evidence>
<organism evidence="2 3">
    <name type="scientific">Ascobolus immersus RN42</name>
    <dbReference type="NCBI Taxonomy" id="1160509"/>
    <lineage>
        <taxon>Eukaryota</taxon>
        <taxon>Fungi</taxon>
        <taxon>Dikarya</taxon>
        <taxon>Ascomycota</taxon>
        <taxon>Pezizomycotina</taxon>
        <taxon>Pezizomycetes</taxon>
        <taxon>Pezizales</taxon>
        <taxon>Ascobolaceae</taxon>
        <taxon>Ascobolus</taxon>
    </lineage>
</organism>
<protein>
    <submittedName>
        <fullName evidence="2">Uncharacterized protein</fullName>
    </submittedName>
</protein>
<evidence type="ECO:0000313" key="2">
    <source>
        <dbReference type="EMBL" id="RPA71887.1"/>
    </source>
</evidence>
<keyword evidence="3" id="KW-1185">Reference proteome</keyword>
<dbReference type="EMBL" id="ML119893">
    <property type="protein sequence ID" value="RPA71887.1"/>
    <property type="molecule type" value="Genomic_DNA"/>
</dbReference>
<reference evidence="2 3" key="1">
    <citation type="journal article" date="2018" name="Nat. Ecol. Evol.">
        <title>Pezizomycetes genomes reveal the molecular basis of ectomycorrhizal truffle lifestyle.</title>
        <authorList>
            <person name="Murat C."/>
            <person name="Payen T."/>
            <person name="Noel B."/>
            <person name="Kuo A."/>
            <person name="Morin E."/>
            <person name="Chen J."/>
            <person name="Kohler A."/>
            <person name="Krizsan K."/>
            <person name="Balestrini R."/>
            <person name="Da Silva C."/>
            <person name="Montanini B."/>
            <person name="Hainaut M."/>
            <person name="Levati E."/>
            <person name="Barry K.W."/>
            <person name="Belfiori B."/>
            <person name="Cichocki N."/>
            <person name="Clum A."/>
            <person name="Dockter R.B."/>
            <person name="Fauchery L."/>
            <person name="Guy J."/>
            <person name="Iotti M."/>
            <person name="Le Tacon F."/>
            <person name="Lindquist E.A."/>
            <person name="Lipzen A."/>
            <person name="Malagnac F."/>
            <person name="Mello A."/>
            <person name="Molinier V."/>
            <person name="Miyauchi S."/>
            <person name="Poulain J."/>
            <person name="Riccioni C."/>
            <person name="Rubini A."/>
            <person name="Sitrit Y."/>
            <person name="Splivallo R."/>
            <person name="Traeger S."/>
            <person name="Wang M."/>
            <person name="Zifcakova L."/>
            <person name="Wipf D."/>
            <person name="Zambonelli A."/>
            <person name="Paolocci F."/>
            <person name="Nowrousian M."/>
            <person name="Ottonello S."/>
            <person name="Baldrian P."/>
            <person name="Spatafora J.W."/>
            <person name="Henrissat B."/>
            <person name="Nagy L.G."/>
            <person name="Aury J.M."/>
            <person name="Wincker P."/>
            <person name="Grigoriev I.V."/>
            <person name="Bonfante P."/>
            <person name="Martin F.M."/>
        </authorList>
    </citation>
    <scope>NUCLEOTIDE SEQUENCE [LARGE SCALE GENOMIC DNA]</scope>
    <source>
        <strain evidence="2 3">RN42</strain>
    </source>
</reference>
<keyword evidence="1" id="KW-0812">Transmembrane</keyword>
<keyword evidence="1" id="KW-1133">Transmembrane helix</keyword>
<evidence type="ECO:0000313" key="3">
    <source>
        <dbReference type="Proteomes" id="UP000275078"/>
    </source>
</evidence>
<keyword evidence="1" id="KW-0472">Membrane</keyword>
<feature type="transmembrane region" description="Helical" evidence="1">
    <location>
        <begin position="81"/>
        <end position="99"/>
    </location>
</feature>
<accession>A0A3N4HE56</accession>
<proteinExistence type="predicted"/>
<name>A0A3N4HE56_ASCIM</name>
<gene>
    <name evidence="2" type="ORF">BJ508DRAFT_82746</name>
</gene>
<dbReference type="AlphaFoldDB" id="A0A3N4HE56"/>
<sequence length="101" mass="10841">MRGGWGPRWMLVWRSGRVRLGREDAGVVLGVGRWCKGGGGLVLARGVGPSCLVLEYDLRGAVQLVSCAGACNGKRYTCSCWWIFAVSAGISGYLFAGMIDR</sequence>